<name>A0A2P2N7R4_RHIMU</name>
<organism evidence="1">
    <name type="scientific">Rhizophora mucronata</name>
    <name type="common">Asiatic mangrove</name>
    <dbReference type="NCBI Taxonomy" id="61149"/>
    <lineage>
        <taxon>Eukaryota</taxon>
        <taxon>Viridiplantae</taxon>
        <taxon>Streptophyta</taxon>
        <taxon>Embryophyta</taxon>
        <taxon>Tracheophyta</taxon>
        <taxon>Spermatophyta</taxon>
        <taxon>Magnoliopsida</taxon>
        <taxon>eudicotyledons</taxon>
        <taxon>Gunneridae</taxon>
        <taxon>Pentapetalae</taxon>
        <taxon>rosids</taxon>
        <taxon>fabids</taxon>
        <taxon>Malpighiales</taxon>
        <taxon>Rhizophoraceae</taxon>
        <taxon>Rhizophora</taxon>
    </lineage>
</organism>
<dbReference type="EMBL" id="GGEC01058044">
    <property type="protein sequence ID" value="MBX38528.1"/>
    <property type="molecule type" value="Transcribed_RNA"/>
</dbReference>
<evidence type="ECO:0000313" key="1">
    <source>
        <dbReference type="EMBL" id="MBX38528.1"/>
    </source>
</evidence>
<proteinExistence type="predicted"/>
<accession>A0A2P2N7R4</accession>
<dbReference type="AlphaFoldDB" id="A0A2P2N7R4"/>
<reference evidence="1" key="1">
    <citation type="submission" date="2018-02" db="EMBL/GenBank/DDBJ databases">
        <title>Rhizophora mucronata_Transcriptome.</title>
        <authorList>
            <person name="Meera S.P."/>
            <person name="Sreeshan A."/>
            <person name="Augustine A."/>
        </authorList>
    </citation>
    <scope>NUCLEOTIDE SEQUENCE</scope>
    <source>
        <tissue evidence="1">Leaf</tissue>
    </source>
</reference>
<protein>
    <submittedName>
        <fullName evidence="1">Uncharacterized protein</fullName>
    </submittedName>
</protein>
<sequence>MAWIKNYLSAQFFLLNDLNTMHASAHLYVTYIPVYLCIRVL</sequence>